<gene>
    <name evidence="3" type="primary">arsA</name>
    <name evidence="3" type="ORF">RHODO2019_02980</name>
</gene>
<keyword evidence="4" id="KW-1185">Reference proteome</keyword>
<dbReference type="InterPro" id="IPR025723">
    <property type="entry name" value="ArsA/GET3_ATPase-like"/>
</dbReference>
<comment type="similarity">
    <text evidence="1">Belongs to the arsA ATPase family.</text>
</comment>
<evidence type="ECO:0000313" key="3">
    <source>
        <dbReference type="EMBL" id="UZJ25454.1"/>
    </source>
</evidence>
<dbReference type="PIRSF" id="PIRSF001327">
    <property type="entry name" value="Arsenical_pump-driving_ATPase"/>
    <property type="match status" value="1"/>
</dbReference>
<dbReference type="SMART" id="SM00382">
    <property type="entry name" value="AAA"/>
    <property type="match status" value="2"/>
</dbReference>
<dbReference type="EMBL" id="CP110615">
    <property type="protein sequence ID" value="UZJ25454.1"/>
    <property type="molecule type" value="Genomic_DNA"/>
</dbReference>
<evidence type="ECO:0000259" key="2">
    <source>
        <dbReference type="SMART" id="SM00382"/>
    </source>
</evidence>
<dbReference type="InterPro" id="IPR027541">
    <property type="entry name" value="Ars_ATPase"/>
</dbReference>
<dbReference type="PANTHER" id="PTHR10803:SF3">
    <property type="entry name" value="ATPASE GET3"/>
    <property type="match status" value="1"/>
</dbReference>
<dbReference type="CDD" id="cd02035">
    <property type="entry name" value="ArsA"/>
    <property type="match status" value="2"/>
</dbReference>
<protein>
    <submittedName>
        <fullName evidence="3">Arsenical pump-driving ATPase</fullName>
    </submittedName>
</protein>
<dbReference type="InterPro" id="IPR016300">
    <property type="entry name" value="ATPase_ArsA/GET3"/>
</dbReference>
<feature type="domain" description="AAA+ ATPase" evidence="2">
    <location>
        <begin position="331"/>
        <end position="546"/>
    </location>
</feature>
<dbReference type="NCBIfam" id="TIGR00345">
    <property type="entry name" value="GET3_arsA_TRC40"/>
    <property type="match status" value="1"/>
</dbReference>
<organism evidence="3 4">
    <name type="scientific">Rhodococcus antarcticus</name>
    <dbReference type="NCBI Taxonomy" id="2987751"/>
    <lineage>
        <taxon>Bacteria</taxon>
        <taxon>Bacillati</taxon>
        <taxon>Actinomycetota</taxon>
        <taxon>Actinomycetes</taxon>
        <taxon>Mycobacteriales</taxon>
        <taxon>Nocardiaceae</taxon>
        <taxon>Rhodococcus</taxon>
    </lineage>
</organism>
<dbReference type="RefSeq" id="WP_265383559.1">
    <property type="nucleotide sequence ID" value="NZ_CP110615.1"/>
</dbReference>
<dbReference type="PANTHER" id="PTHR10803">
    <property type="entry name" value="ARSENICAL PUMP-DRIVING ATPASE ARSENITE-TRANSLOCATING ATPASE"/>
    <property type="match status" value="1"/>
</dbReference>
<dbReference type="InterPro" id="IPR027417">
    <property type="entry name" value="P-loop_NTPase"/>
</dbReference>
<dbReference type="Gene3D" id="3.40.50.300">
    <property type="entry name" value="P-loop containing nucleotide triphosphate hydrolases"/>
    <property type="match status" value="2"/>
</dbReference>
<sequence>MTAPGIAGLVVSTTTRHLFLTGKGGVGKTSTACATAIGLAGLGRRVLLVSTDPASNLDEVLGQPVGTTPTPIAGVPGLSALNVDPEAAAAAYRERVIGPYRGVLPDSAVARVEEQLSGACTVEIAAFDEFTALLTDTTVTAGFDHVVFDTAPTGHTLRLLALPAAWSTFIGDGTGTSCLGPLSGMATQQERYTRAVAALSDPASTTLVLVARPDTASLAEAARAATELRTLGITHQRLVVNGLFTATPGTSDPLAAALHTQARTALDAVPAALADLDRTTVALRTVSPVGLAALRDLATGADAAFGHVETPGDDVDTTSFDDLVDSLAAPGAGLVMTMGKGGVGKTTVAAAVAVALAARGHQVHLTTTDPAAHLSAALGDGVDETRVGGAGVDGLVVSRIDPVAETATYTAEVMATAGAELDDGARAVLAEDLASPCTEEIAVFHAFARTVAQAQDTFVVVDTAPTGHTLLLLDAARTYHRELTRQTGQMPTPVLHLLDRLRDPDRTHVLLVALPEATPVHEAAHLQADLARTGITPTAWVLNQSLAAAHPTDPVLSARAAGEHRYLAEAAALAQQLVVLPRVAESPVGRQRLRTLTATGVHT</sequence>
<dbReference type="Pfam" id="PF02374">
    <property type="entry name" value="ArsA_ATPase"/>
    <property type="match status" value="3"/>
</dbReference>
<feature type="domain" description="AAA+ ATPase" evidence="2">
    <location>
        <begin position="14"/>
        <end position="234"/>
    </location>
</feature>
<accession>A0ABY6P1D2</accession>
<proteinExistence type="inferred from homology"/>
<dbReference type="InterPro" id="IPR003593">
    <property type="entry name" value="AAA+_ATPase"/>
</dbReference>
<dbReference type="NCBIfam" id="TIGR04291">
    <property type="entry name" value="arsen_driv_ArsA"/>
    <property type="match status" value="1"/>
</dbReference>
<name>A0ABY6P1D2_9NOCA</name>
<dbReference type="Proteomes" id="UP001164965">
    <property type="component" value="Chromosome"/>
</dbReference>
<dbReference type="SUPFAM" id="SSF52540">
    <property type="entry name" value="P-loop containing nucleoside triphosphate hydrolases"/>
    <property type="match status" value="2"/>
</dbReference>
<reference evidence="3" key="1">
    <citation type="submission" date="2022-10" db="EMBL/GenBank/DDBJ databases">
        <title>Rhodococcus sp.75.</title>
        <authorList>
            <person name="Sun M."/>
        </authorList>
    </citation>
    <scope>NUCLEOTIDE SEQUENCE</scope>
    <source>
        <strain evidence="3">75</strain>
    </source>
</reference>
<evidence type="ECO:0000313" key="4">
    <source>
        <dbReference type="Proteomes" id="UP001164965"/>
    </source>
</evidence>
<evidence type="ECO:0000256" key="1">
    <source>
        <dbReference type="ARBA" id="ARBA00011040"/>
    </source>
</evidence>